<comment type="caution">
    <text evidence="5">The sequence shown here is derived from an EMBL/GenBank/DDBJ whole genome shotgun (WGS) entry which is preliminary data.</text>
</comment>
<keyword evidence="2" id="KW-0812">Transmembrane</keyword>
<organism evidence="5 6">
    <name type="scientific">Starmerella bacillaris</name>
    <name type="common">Yeast</name>
    <name type="synonym">Candida zemplinina</name>
    <dbReference type="NCBI Taxonomy" id="1247836"/>
    <lineage>
        <taxon>Eukaryota</taxon>
        <taxon>Fungi</taxon>
        <taxon>Dikarya</taxon>
        <taxon>Ascomycota</taxon>
        <taxon>Saccharomycotina</taxon>
        <taxon>Dipodascomycetes</taxon>
        <taxon>Dipodascales</taxon>
        <taxon>Trichomonascaceae</taxon>
        <taxon>Starmerella</taxon>
    </lineage>
</organism>
<protein>
    <recommendedName>
        <fullName evidence="4">WSC domain-containing protein</fullName>
    </recommendedName>
</protein>
<gene>
    <name evidence="5" type="ORF">DASB73_017360</name>
</gene>
<feature type="compositionally biased region" description="Low complexity" evidence="1">
    <location>
        <begin position="174"/>
        <end position="222"/>
    </location>
</feature>
<evidence type="ECO:0000259" key="4">
    <source>
        <dbReference type="PROSITE" id="PS51212"/>
    </source>
</evidence>
<dbReference type="SMART" id="SM00321">
    <property type="entry name" value="WSC"/>
    <property type="match status" value="1"/>
</dbReference>
<evidence type="ECO:0000256" key="1">
    <source>
        <dbReference type="SAM" id="MobiDB-lite"/>
    </source>
</evidence>
<dbReference type="InterPro" id="IPR002889">
    <property type="entry name" value="WSC_carb-bd"/>
</dbReference>
<reference evidence="5 6" key="1">
    <citation type="journal article" date="2023" name="Elife">
        <title>Identification of key yeast species and microbe-microbe interactions impacting larval growth of Drosophila in the wild.</title>
        <authorList>
            <person name="Mure A."/>
            <person name="Sugiura Y."/>
            <person name="Maeda R."/>
            <person name="Honda K."/>
            <person name="Sakurai N."/>
            <person name="Takahashi Y."/>
            <person name="Watada M."/>
            <person name="Katoh T."/>
            <person name="Gotoh A."/>
            <person name="Gotoh Y."/>
            <person name="Taniguchi I."/>
            <person name="Nakamura K."/>
            <person name="Hayashi T."/>
            <person name="Katayama T."/>
            <person name="Uemura T."/>
            <person name="Hattori Y."/>
        </authorList>
    </citation>
    <scope>NUCLEOTIDE SEQUENCE [LARGE SCALE GENOMIC DNA]</scope>
    <source>
        <strain evidence="5 6">SB-73</strain>
    </source>
</reference>
<evidence type="ECO:0000256" key="2">
    <source>
        <dbReference type="SAM" id="Phobius"/>
    </source>
</evidence>
<evidence type="ECO:0000313" key="6">
    <source>
        <dbReference type="Proteomes" id="UP001362899"/>
    </source>
</evidence>
<keyword evidence="2" id="KW-1133">Transmembrane helix</keyword>
<accession>A0AAV5RH45</accession>
<evidence type="ECO:0000313" key="5">
    <source>
        <dbReference type="EMBL" id="GMM50778.1"/>
    </source>
</evidence>
<dbReference type="Pfam" id="PF01822">
    <property type="entry name" value="WSC"/>
    <property type="match status" value="1"/>
</dbReference>
<dbReference type="PANTHER" id="PTHR16861:SF9">
    <property type="entry name" value="CELL WALL INTEGRITY AND STRESS RESPONSE COMPONENT 1"/>
    <property type="match status" value="1"/>
</dbReference>
<keyword evidence="2" id="KW-0472">Membrane</keyword>
<dbReference type="AlphaFoldDB" id="A0AAV5RH45"/>
<feature type="chain" id="PRO_5043775334" description="WSC domain-containing protein" evidence="3">
    <location>
        <begin position="21"/>
        <end position="352"/>
    </location>
</feature>
<feature type="transmembrane region" description="Helical" evidence="2">
    <location>
        <begin position="250"/>
        <end position="275"/>
    </location>
</feature>
<feature type="compositionally biased region" description="Polar residues" evidence="1">
    <location>
        <begin position="164"/>
        <end position="173"/>
    </location>
</feature>
<name>A0AAV5RH45_STABA</name>
<dbReference type="EMBL" id="BTGC01000003">
    <property type="protein sequence ID" value="GMM50778.1"/>
    <property type="molecule type" value="Genomic_DNA"/>
</dbReference>
<proteinExistence type="predicted"/>
<dbReference type="PROSITE" id="PS51212">
    <property type="entry name" value="WSC"/>
    <property type="match status" value="1"/>
</dbReference>
<sequence length="352" mass="35912">MFPNSIRFIALVTIIWSSLAEGIVYFSTKEGCYSQLEGWTLAGTDSTYTPGTCGQQCQDAGTPLFALSGSNCYCGSALPPSSVSSDSSSCDTACQYYQDNICGEQGVYVVYLLQGESATTAAASLYGVSSSTSAAASSSTAASSSYTLSSSTAVSTTDAQSSTLETSVATSTQANSTSSIESRTSSTAATSSSEVSSSFTSSSSTQSASTTSTAAQSSASPTASASASSTAAADASGHSKNKSGGISGGAIAGIVVGVVCGVLVVVAAIVGFILWRRKHNAQSVYSPENSPDNFKNDFGSFHDPYPVPPRPLMDPRLNPAMLGDPRISIASLADARDYSRQVLTVTNPDEKT</sequence>
<feature type="domain" description="WSC" evidence="4">
    <location>
        <begin position="26"/>
        <end position="114"/>
    </location>
</feature>
<dbReference type="PANTHER" id="PTHR16861">
    <property type="entry name" value="GLYCOPROTEIN 38"/>
    <property type="match status" value="1"/>
</dbReference>
<feature type="region of interest" description="Disordered" evidence="1">
    <location>
        <begin position="159"/>
        <end position="222"/>
    </location>
</feature>
<keyword evidence="6" id="KW-1185">Reference proteome</keyword>
<dbReference type="Proteomes" id="UP001362899">
    <property type="component" value="Unassembled WGS sequence"/>
</dbReference>
<feature type="signal peptide" evidence="3">
    <location>
        <begin position="1"/>
        <end position="20"/>
    </location>
</feature>
<keyword evidence="3" id="KW-0732">Signal</keyword>
<evidence type="ECO:0000256" key="3">
    <source>
        <dbReference type="SAM" id="SignalP"/>
    </source>
</evidence>